<dbReference type="GO" id="GO:0008270">
    <property type="term" value="F:zinc ion binding"/>
    <property type="evidence" value="ECO:0007669"/>
    <property type="project" value="UniProtKB-KW"/>
</dbReference>
<evidence type="ECO:0000256" key="2">
    <source>
        <dbReference type="ARBA" id="ARBA00022833"/>
    </source>
</evidence>
<protein>
    <recommendedName>
        <fullName evidence="4">RING-type domain-containing protein</fullName>
    </recommendedName>
</protein>
<organism evidence="5 6">
    <name type="scientific">Leptotrombidium deliense</name>
    <dbReference type="NCBI Taxonomy" id="299467"/>
    <lineage>
        <taxon>Eukaryota</taxon>
        <taxon>Metazoa</taxon>
        <taxon>Ecdysozoa</taxon>
        <taxon>Arthropoda</taxon>
        <taxon>Chelicerata</taxon>
        <taxon>Arachnida</taxon>
        <taxon>Acari</taxon>
        <taxon>Acariformes</taxon>
        <taxon>Trombidiformes</taxon>
        <taxon>Prostigmata</taxon>
        <taxon>Anystina</taxon>
        <taxon>Parasitengona</taxon>
        <taxon>Trombiculoidea</taxon>
        <taxon>Trombiculidae</taxon>
        <taxon>Leptotrombidium</taxon>
    </lineage>
</organism>
<keyword evidence="1 3" id="KW-0863">Zinc-finger</keyword>
<dbReference type="PROSITE" id="PS50089">
    <property type="entry name" value="ZF_RING_2"/>
    <property type="match status" value="1"/>
</dbReference>
<keyword evidence="6" id="KW-1185">Reference proteome</keyword>
<evidence type="ECO:0000256" key="3">
    <source>
        <dbReference type="PROSITE-ProRule" id="PRU00175"/>
    </source>
</evidence>
<name>A0A443S5V6_9ACAR</name>
<dbReference type="Gene3D" id="3.30.40.10">
    <property type="entry name" value="Zinc/RING finger domain, C3HC4 (zinc finger)"/>
    <property type="match status" value="1"/>
</dbReference>
<feature type="domain" description="RING-type" evidence="4">
    <location>
        <begin position="74"/>
        <end position="97"/>
    </location>
</feature>
<dbReference type="Pfam" id="PF13639">
    <property type="entry name" value="zf-RING_2"/>
    <property type="match status" value="1"/>
</dbReference>
<keyword evidence="2" id="KW-0862">Zinc</keyword>
<keyword evidence="1 3" id="KW-0479">Metal-binding</keyword>
<reference evidence="5 6" key="1">
    <citation type="journal article" date="2018" name="Gigascience">
        <title>Genomes of trombidid mites reveal novel predicted allergens and laterally-transferred genes associated with secondary metabolism.</title>
        <authorList>
            <person name="Dong X."/>
            <person name="Chaisiri K."/>
            <person name="Xia D."/>
            <person name="Armstrong S.D."/>
            <person name="Fang Y."/>
            <person name="Donnelly M.J."/>
            <person name="Kadowaki T."/>
            <person name="McGarry J.W."/>
            <person name="Darby A.C."/>
            <person name="Makepeace B.L."/>
        </authorList>
    </citation>
    <scope>NUCLEOTIDE SEQUENCE [LARGE SCALE GENOMIC DNA]</scope>
    <source>
        <strain evidence="5">UoL-UT</strain>
    </source>
</reference>
<dbReference type="VEuPathDB" id="VectorBase:LDEU009121"/>
<evidence type="ECO:0000313" key="5">
    <source>
        <dbReference type="EMBL" id="RWS22919.1"/>
    </source>
</evidence>
<comment type="caution">
    <text evidence="5">The sequence shown here is derived from an EMBL/GenBank/DDBJ whole genome shotgun (WGS) entry which is preliminary data.</text>
</comment>
<proteinExistence type="predicted"/>
<sequence>MKIFIDYSSAFRVSNNLSSDALSSLLEINCVTICNVVVNGNIFSLKENASFRIGIIVKLFKKWNAIFGVKFEKCNHLYHRQCAIEWMNRTQSCPTCRLSSNILLDENDNKVYVFVQKEKEEEFDSY</sequence>
<evidence type="ECO:0000313" key="6">
    <source>
        <dbReference type="Proteomes" id="UP000288716"/>
    </source>
</evidence>
<dbReference type="SUPFAM" id="SSF57850">
    <property type="entry name" value="RING/U-box"/>
    <property type="match status" value="1"/>
</dbReference>
<dbReference type="Proteomes" id="UP000288716">
    <property type="component" value="Unassembled WGS sequence"/>
</dbReference>
<gene>
    <name evidence="5" type="ORF">B4U80_13983</name>
</gene>
<accession>A0A443S5V6</accession>
<evidence type="ECO:0000256" key="1">
    <source>
        <dbReference type="ARBA" id="ARBA00022771"/>
    </source>
</evidence>
<dbReference type="InterPro" id="IPR001841">
    <property type="entry name" value="Znf_RING"/>
</dbReference>
<dbReference type="OrthoDB" id="21204at2759"/>
<dbReference type="InterPro" id="IPR013083">
    <property type="entry name" value="Znf_RING/FYVE/PHD"/>
</dbReference>
<evidence type="ECO:0000259" key="4">
    <source>
        <dbReference type="PROSITE" id="PS50089"/>
    </source>
</evidence>
<dbReference type="AlphaFoldDB" id="A0A443S5V6"/>
<dbReference type="EMBL" id="NCKV01007572">
    <property type="protein sequence ID" value="RWS22919.1"/>
    <property type="molecule type" value="Genomic_DNA"/>
</dbReference>